<sequence length="189" mass="21207">MAKTLQRNAVDARAAVDPETYYGFLKDLRNCFAEPDSKDTREVVVLMLVMCEWPKEEPPQLRGMMEDLVKIVLDWVTCKPIRFWTFRPWLAAMLANRSEALASVYVSELFKTGLLHPCTDCKFTLSMWQASTNGSSSCDSVISGEREFAVRVATLSSQGEVVETVLQPSLGNLDSHLQETYFGVKSNGL</sequence>
<comment type="caution">
    <text evidence="1">The sequence shown here is derived from an EMBL/GenBank/DDBJ whole genome shotgun (WGS) entry which is preliminary data.</text>
</comment>
<dbReference type="Proteomes" id="UP001165121">
    <property type="component" value="Unassembled WGS sequence"/>
</dbReference>
<evidence type="ECO:0000313" key="2">
    <source>
        <dbReference type="Proteomes" id="UP001165121"/>
    </source>
</evidence>
<dbReference type="AlphaFoldDB" id="A0A9W7CHP3"/>
<protein>
    <submittedName>
        <fullName evidence="1">Unnamed protein product</fullName>
    </submittedName>
</protein>
<gene>
    <name evidence="1" type="ORF">Pfra01_000821300</name>
</gene>
<keyword evidence="2" id="KW-1185">Reference proteome</keyword>
<reference evidence="1" key="1">
    <citation type="submission" date="2023-04" db="EMBL/GenBank/DDBJ databases">
        <title>Phytophthora fragariaefolia NBRC 109709.</title>
        <authorList>
            <person name="Ichikawa N."/>
            <person name="Sato H."/>
            <person name="Tonouchi N."/>
        </authorList>
    </citation>
    <scope>NUCLEOTIDE SEQUENCE</scope>
    <source>
        <strain evidence="1">NBRC 109709</strain>
    </source>
</reference>
<dbReference type="OrthoDB" id="69209at2759"/>
<dbReference type="EMBL" id="BSXT01000733">
    <property type="protein sequence ID" value="GMF33301.1"/>
    <property type="molecule type" value="Genomic_DNA"/>
</dbReference>
<proteinExistence type="predicted"/>
<accession>A0A9W7CHP3</accession>
<organism evidence="1 2">
    <name type="scientific">Phytophthora fragariaefolia</name>
    <dbReference type="NCBI Taxonomy" id="1490495"/>
    <lineage>
        <taxon>Eukaryota</taxon>
        <taxon>Sar</taxon>
        <taxon>Stramenopiles</taxon>
        <taxon>Oomycota</taxon>
        <taxon>Peronosporomycetes</taxon>
        <taxon>Peronosporales</taxon>
        <taxon>Peronosporaceae</taxon>
        <taxon>Phytophthora</taxon>
    </lineage>
</organism>
<name>A0A9W7CHP3_9STRA</name>
<evidence type="ECO:0000313" key="1">
    <source>
        <dbReference type="EMBL" id="GMF33301.1"/>
    </source>
</evidence>